<dbReference type="Gene3D" id="2.40.10.120">
    <property type="match status" value="1"/>
</dbReference>
<feature type="non-terminal residue" evidence="1">
    <location>
        <position position="521"/>
    </location>
</feature>
<name>A0A382EI50_9ZZZZ</name>
<sequence length="521" mass="57185">MRLITAIFFTGLAFSTISQTPPAVKSVKALTAEAKQSLVTVIHGGRGNTQEGTGTGFAISRDMIATCLHVIGEARPIHVRTAKGEKLEVLSVYSSDRKRDLAILKIKNGDLKPLPLGSSNTITQGDLIIALGNPMGLTSSVVQGVLSARREMELGTMLQLAIPVEPGNSGGPILDRQGRVQGIMTLKSTVTANLGFAMPIDALKPLINKPNPVPMHRWLTIGALNDKQWQPLMGAEWKQRAGRITVNGIGSGFGGRSLCLSQSTTPPMPYELEVMVKLDDESGAAGLVFGSDGGQIHYGFYPTAGKLRLTRFNGPTVLNWSILKDLDTPHYKKGEWNTIKVRHELGLIHCFVNDKKLFSFEDNNLGSGRIGLTKFRNTKAEFRKFRHGKILPTTSPPAELLARLDKMVALIKPKDEFSIEEIDSLKLNPALNQVILLKRAKSLEIQAKQLRNLAETVQQISVQDELAKEMKQPEQDINLLRAALLIARLDNSEIEIDHYLNAVEDMAKNIRSELKSDASER</sequence>
<dbReference type="GO" id="GO:0006508">
    <property type="term" value="P:proteolysis"/>
    <property type="evidence" value="ECO:0007669"/>
    <property type="project" value="InterPro"/>
</dbReference>
<evidence type="ECO:0000313" key="1">
    <source>
        <dbReference type="EMBL" id="SVB49613.1"/>
    </source>
</evidence>
<accession>A0A382EI50</accession>
<gene>
    <name evidence="1" type="ORF">METZ01_LOCUS202467</name>
</gene>
<dbReference type="SUPFAM" id="SSF50494">
    <property type="entry name" value="Trypsin-like serine proteases"/>
    <property type="match status" value="1"/>
</dbReference>
<proteinExistence type="predicted"/>
<dbReference type="PANTHER" id="PTHR22939:SF129">
    <property type="entry name" value="SERINE PROTEASE HTRA2, MITOCHONDRIAL"/>
    <property type="match status" value="1"/>
</dbReference>
<protein>
    <submittedName>
        <fullName evidence="1">Uncharacterized protein</fullName>
    </submittedName>
</protein>
<dbReference type="PANTHER" id="PTHR22939">
    <property type="entry name" value="SERINE PROTEASE FAMILY S1C HTRA-RELATED"/>
    <property type="match status" value="1"/>
</dbReference>
<dbReference type="EMBL" id="UINC01044320">
    <property type="protein sequence ID" value="SVB49613.1"/>
    <property type="molecule type" value="Genomic_DNA"/>
</dbReference>
<dbReference type="GO" id="GO:0004252">
    <property type="term" value="F:serine-type endopeptidase activity"/>
    <property type="evidence" value="ECO:0007669"/>
    <property type="project" value="InterPro"/>
</dbReference>
<dbReference type="PRINTS" id="PR00834">
    <property type="entry name" value="PROTEASES2C"/>
</dbReference>
<dbReference type="Gene3D" id="2.60.120.560">
    <property type="entry name" value="Exo-inulinase, domain 1"/>
    <property type="match status" value="1"/>
</dbReference>
<dbReference type="AlphaFoldDB" id="A0A382EI50"/>
<organism evidence="1">
    <name type="scientific">marine metagenome</name>
    <dbReference type="NCBI Taxonomy" id="408172"/>
    <lineage>
        <taxon>unclassified sequences</taxon>
        <taxon>metagenomes</taxon>
        <taxon>ecological metagenomes</taxon>
    </lineage>
</organism>
<dbReference type="InterPro" id="IPR009003">
    <property type="entry name" value="Peptidase_S1_PA"/>
</dbReference>
<reference evidence="1" key="1">
    <citation type="submission" date="2018-05" db="EMBL/GenBank/DDBJ databases">
        <authorList>
            <person name="Lanie J.A."/>
            <person name="Ng W.-L."/>
            <person name="Kazmierczak K.M."/>
            <person name="Andrzejewski T.M."/>
            <person name="Davidsen T.M."/>
            <person name="Wayne K.J."/>
            <person name="Tettelin H."/>
            <person name="Glass J.I."/>
            <person name="Rusch D."/>
            <person name="Podicherti R."/>
            <person name="Tsui H.-C.T."/>
            <person name="Winkler M.E."/>
        </authorList>
    </citation>
    <scope>NUCLEOTIDE SEQUENCE</scope>
</reference>
<dbReference type="Pfam" id="PF13365">
    <property type="entry name" value="Trypsin_2"/>
    <property type="match status" value="1"/>
</dbReference>
<dbReference type="InterPro" id="IPR001940">
    <property type="entry name" value="Peptidase_S1C"/>
</dbReference>